<reference evidence="3" key="1">
    <citation type="submission" date="2017-02" db="EMBL/GenBank/DDBJ databases">
        <authorList>
            <person name="Varghese N."/>
            <person name="Submissions S."/>
        </authorList>
    </citation>
    <scope>NUCLEOTIDE SEQUENCE [LARGE SCALE GENOMIC DNA]</scope>
    <source>
        <strain evidence="3">DSM 22224</strain>
    </source>
</reference>
<gene>
    <name evidence="2" type="ORF">SAMN04488128_101232</name>
</gene>
<protein>
    <submittedName>
        <fullName evidence="2">Uncharacterized protein</fullName>
    </submittedName>
</protein>
<evidence type="ECO:0000313" key="3">
    <source>
        <dbReference type="Proteomes" id="UP000190367"/>
    </source>
</evidence>
<dbReference type="Proteomes" id="UP000190367">
    <property type="component" value="Unassembled WGS sequence"/>
</dbReference>
<dbReference type="STRING" id="634771.SAMN04488128_101232"/>
<dbReference type="AlphaFoldDB" id="A0A1T4KP23"/>
<keyword evidence="3" id="KW-1185">Reference proteome</keyword>
<sequence length="153" mass="18354">MPNEIPQELLDQMIHMNNEQFDDIEKRWRDNLTVKKAYERQYYAQLQGYLDYNSTFRESQRSLKPHEHAAFLDQELLSEAQSINQDRVKTDHIEQQQALENPKPPQIGERAKDITAQLFAAMEYETLEREWETRLNYPANDLYPTDHDIELER</sequence>
<evidence type="ECO:0000313" key="2">
    <source>
        <dbReference type="EMBL" id="SJZ44170.1"/>
    </source>
</evidence>
<feature type="region of interest" description="Disordered" evidence="1">
    <location>
        <begin position="82"/>
        <end position="110"/>
    </location>
</feature>
<accession>A0A1T4KP23</accession>
<organism evidence="2 3">
    <name type="scientific">Chitinophaga eiseniae</name>
    <dbReference type="NCBI Taxonomy" id="634771"/>
    <lineage>
        <taxon>Bacteria</taxon>
        <taxon>Pseudomonadati</taxon>
        <taxon>Bacteroidota</taxon>
        <taxon>Chitinophagia</taxon>
        <taxon>Chitinophagales</taxon>
        <taxon>Chitinophagaceae</taxon>
        <taxon>Chitinophaga</taxon>
    </lineage>
</organism>
<dbReference type="RefSeq" id="WP_078666951.1">
    <property type="nucleotide sequence ID" value="NZ_FUWZ01000001.1"/>
</dbReference>
<proteinExistence type="predicted"/>
<name>A0A1T4KP23_9BACT</name>
<evidence type="ECO:0000256" key="1">
    <source>
        <dbReference type="SAM" id="MobiDB-lite"/>
    </source>
</evidence>
<dbReference type="EMBL" id="FUWZ01000001">
    <property type="protein sequence ID" value="SJZ44170.1"/>
    <property type="molecule type" value="Genomic_DNA"/>
</dbReference>